<accession>A0A2K1YRJ1</accession>
<gene>
    <name evidence="2" type="ORF">POPTR_010G096200</name>
</gene>
<dbReference type="EMBL" id="CM009299">
    <property type="protein sequence ID" value="PNT15643.1"/>
    <property type="molecule type" value="Genomic_DNA"/>
</dbReference>
<evidence type="ECO:0000313" key="3">
    <source>
        <dbReference type="Proteomes" id="UP000006729"/>
    </source>
</evidence>
<dbReference type="InterPro" id="IPR040327">
    <property type="entry name" value="At5g14285-like"/>
</dbReference>
<feature type="transmembrane region" description="Helical" evidence="1">
    <location>
        <begin position="20"/>
        <end position="39"/>
    </location>
</feature>
<keyword evidence="1" id="KW-0472">Membrane</keyword>
<reference evidence="2 3" key="1">
    <citation type="journal article" date="2006" name="Science">
        <title>The genome of black cottonwood, Populus trichocarpa (Torr. &amp; Gray).</title>
        <authorList>
            <person name="Tuskan G.A."/>
            <person name="Difazio S."/>
            <person name="Jansson S."/>
            <person name="Bohlmann J."/>
            <person name="Grigoriev I."/>
            <person name="Hellsten U."/>
            <person name="Putnam N."/>
            <person name="Ralph S."/>
            <person name="Rombauts S."/>
            <person name="Salamov A."/>
            <person name="Schein J."/>
            <person name="Sterck L."/>
            <person name="Aerts A."/>
            <person name="Bhalerao R.R."/>
            <person name="Bhalerao R.P."/>
            <person name="Blaudez D."/>
            <person name="Boerjan W."/>
            <person name="Brun A."/>
            <person name="Brunner A."/>
            <person name="Busov V."/>
            <person name="Campbell M."/>
            <person name="Carlson J."/>
            <person name="Chalot M."/>
            <person name="Chapman J."/>
            <person name="Chen G.L."/>
            <person name="Cooper D."/>
            <person name="Coutinho P.M."/>
            <person name="Couturier J."/>
            <person name="Covert S."/>
            <person name="Cronk Q."/>
            <person name="Cunningham R."/>
            <person name="Davis J."/>
            <person name="Degroeve S."/>
            <person name="Dejardin A."/>
            <person name="Depamphilis C."/>
            <person name="Detter J."/>
            <person name="Dirks B."/>
            <person name="Dubchak I."/>
            <person name="Duplessis S."/>
            <person name="Ehlting J."/>
            <person name="Ellis B."/>
            <person name="Gendler K."/>
            <person name="Goodstein D."/>
            <person name="Gribskov M."/>
            <person name="Grimwood J."/>
            <person name="Groover A."/>
            <person name="Gunter L."/>
            <person name="Hamberger B."/>
            <person name="Heinze B."/>
            <person name="Helariutta Y."/>
            <person name="Henrissat B."/>
            <person name="Holligan D."/>
            <person name="Holt R."/>
            <person name="Huang W."/>
            <person name="Islam-Faridi N."/>
            <person name="Jones S."/>
            <person name="Jones-Rhoades M."/>
            <person name="Jorgensen R."/>
            <person name="Joshi C."/>
            <person name="Kangasjarvi J."/>
            <person name="Karlsson J."/>
            <person name="Kelleher C."/>
            <person name="Kirkpatrick R."/>
            <person name="Kirst M."/>
            <person name="Kohler A."/>
            <person name="Kalluri U."/>
            <person name="Larimer F."/>
            <person name="Leebens-Mack J."/>
            <person name="Leple J.C."/>
            <person name="Locascio P."/>
            <person name="Lou Y."/>
            <person name="Lucas S."/>
            <person name="Martin F."/>
            <person name="Montanini B."/>
            <person name="Napoli C."/>
            <person name="Nelson D.R."/>
            <person name="Nelson C."/>
            <person name="Nieminen K."/>
            <person name="Nilsson O."/>
            <person name="Pereda V."/>
            <person name="Peter G."/>
            <person name="Philippe R."/>
            <person name="Pilate G."/>
            <person name="Poliakov A."/>
            <person name="Razumovskaya J."/>
            <person name="Richardson P."/>
            <person name="Rinaldi C."/>
            <person name="Ritland K."/>
            <person name="Rouze P."/>
            <person name="Ryaboy D."/>
            <person name="Schmutz J."/>
            <person name="Schrader J."/>
            <person name="Segerman B."/>
            <person name="Shin H."/>
            <person name="Siddiqui A."/>
            <person name="Sterky F."/>
            <person name="Terry A."/>
            <person name="Tsai C.J."/>
            <person name="Uberbacher E."/>
            <person name="Unneberg P."/>
            <person name="Vahala J."/>
            <person name="Wall K."/>
            <person name="Wessler S."/>
            <person name="Yang G."/>
            <person name="Yin T."/>
            <person name="Douglas C."/>
            <person name="Marra M."/>
            <person name="Sandberg G."/>
            <person name="Van de Peer Y."/>
            <person name="Rokhsar D."/>
        </authorList>
    </citation>
    <scope>NUCLEOTIDE SEQUENCE [LARGE SCALE GENOMIC DNA]</scope>
    <source>
        <strain evidence="3">cv. Nisqually</strain>
    </source>
</reference>
<dbReference type="PANTHER" id="PTHR31766:SF8">
    <property type="entry name" value="TLC DOMAIN-CONTAINING PROTEIN"/>
    <property type="match status" value="1"/>
</dbReference>
<sequence length="57" mass="6466">MGVFYLNGGAQGLIPPWAWVSWMVVVGSAILVSILWVSIRWAEWIRERSHQAQKKVG</sequence>
<organism evidence="2 3">
    <name type="scientific">Populus trichocarpa</name>
    <name type="common">Western balsam poplar</name>
    <name type="synonym">Populus balsamifera subsp. trichocarpa</name>
    <dbReference type="NCBI Taxonomy" id="3694"/>
    <lineage>
        <taxon>Eukaryota</taxon>
        <taxon>Viridiplantae</taxon>
        <taxon>Streptophyta</taxon>
        <taxon>Embryophyta</taxon>
        <taxon>Tracheophyta</taxon>
        <taxon>Spermatophyta</taxon>
        <taxon>Magnoliopsida</taxon>
        <taxon>eudicotyledons</taxon>
        <taxon>Gunneridae</taxon>
        <taxon>Pentapetalae</taxon>
        <taxon>rosids</taxon>
        <taxon>fabids</taxon>
        <taxon>Malpighiales</taxon>
        <taxon>Salicaceae</taxon>
        <taxon>Saliceae</taxon>
        <taxon>Populus</taxon>
    </lineage>
</organism>
<keyword evidence="1" id="KW-1133">Transmembrane helix</keyword>
<keyword evidence="3" id="KW-1185">Reference proteome</keyword>
<proteinExistence type="predicted"/>
<dbReference type="Proteomes" id="UP000006729">
    <property type="component" value="Chromosome 10"/>
</dbReference>
<dbReference type="PANTHER" id="PTHR31766">
    <property type="entry name" value="GLABROUS1 ENHANCER-BINDING PROTEIN-LIKE 2"/>
    <property type="match status" value="1"/>
</dbReference>
<dbReference type="STRING" id="3694.A0A2K1YRJ1"/>
<name>A0A2K1YRJ1_POPTR</name>
<keyword evidence="1" id="KW-0812">Transmembrane</keyword>
<protein>
    <submittedName>
        <fullName evidence="2">Uncharacterized protein</fullName>
    </submittedName>
</protein>
<evidence type="ECO:0000256" key="1">
    <source>
        <dbReference type="SAM" id="Phobius"/>
    </source>
</evidence>
<dbReference type="AlphaFoldDB" id="A0A2K1YRJ1"/>
<dbReference type="InParanoid" id="A0A2K1YRJ1"/>
<evidence type="ECO:0000313" key="2">
    <source>
        <dbReference type="EMBL" id="PNT15643.1"/>
    </source>
</evidence>